<organism evidence="3 4">
    <name type="scientific">Punica granatum</name>
    <name type="common">Pomegranate</name>
    <dbReference type="NCBI Taxonomy" id="22663"/>
    <lineage>
        <taxon>Eukaryota</taxon>
        <taxon>Viridiplantae</taxon>
        <taxon>Streptophyta</taxon>
        <taxon>Embryophyta</taxon>
        <taxon>Tracheophyta</taxon>
        <taxon>Spermatophyta</taxon>
        <taxon>Magnoliopsida</taxon>
        <taxon>eudicotyledons</taxon>
        <taxon>Gunneridae</taxon>
        <taxon>Pentapetalae</taxon>
        <taxon>rosids</taxon>
        <taxon>malvids</taxon>
        <taxon>Myrtales</taxon>
        <taxon>Lythraceae</taxon>
        <taxon>Punica</taxon>
    </lineage>
</organism>
<dbReference type="AlphaFoldDB" id="A0A2I0GJV0"/>
<dbReference type="InterPro" id="IPR005162">
    <property type="entry name" value="Retrotrans_gag_dom"/>
</dbReference>
<evidence type="ECO:0000313" key="3">
    <source>
        <dbReference type="EMBL" id="PKH61288.1"/>
    </source>
</evidence>
<protein>
    <recommendedName>
        <fullName evidence="2">Retrotransposon gag domain-containing protein</fullName>
    </recommendedName>
</protein>
<proteinExistence type="predicted"/>
<feature type="non-terminal residue" evidence="3">
    <location>
        <position position="254"/>
    </location>
</feature>
<accession>A0A2I0GJV0</accession>
<keyword evidence="4" id="KW-1185">Reference proteome</keyword>
<evidence type="ECO:0000259" key="2">
    <source>
        <dbReference type="Pfam" id="PF03732"/>
    </source>
</evidence>
<name>A0A2I0GJV0_PUNGR</name>
<dbReference type="EMBL" id="PGOL01045074">
    <property type="protein sequence ID" value="PKH61288.1"/>
    <property type="molecule type" value="Genomic_DNA"/>
</dbReference>
<feature type="region of interest" description="Disordered" evidence="1">
    <location>
        <begin position="160"/>
        <end position="207"/>
    </location>
</feature>
<sequence length="254" mass="28631">MQGLLNATMDELNLQDKALEALVTAMHEELDELVRVKGTRTVGASIFIPVSRLDIPKPSVFKGSRVANDVDNFLWSIETYFKVARVEDDKVRVGIVSMYLFYVEYAEDDAQDKLRCLEHKGDLREYVKTFSDLMLQIPSMDDKEAFFQFMDGLKPWAKRELQRRDEKPDSKGKGNASGGADKPHKSDKGKAQQSAPKDKVESNKSLKRDKEKGPLKCFLCCAHPNFVSSGHTCARLNVTRLGSVHLPGDARRTH</sequence>
<feature type="compositionally biased region" description="Basic and acidic residues" evidence="1">
    <location>
        <begin position="160"/>
        <end position="172"/>
    </location>
</feature>
<dbReference type="Proteomes" id="UP000233551">
    <property type="component" value="Unassembled WGS sequence"/>
</dbReference>
<reference evidence="3 4" key="1">
    <citation type="submission" date="2017-11" db="EMBL/GenBank/DDBJ databases">
        <title>De-novo sequencing of pomegranate (Punica granatum L.) genome.</title>
        <authorList>
            <person name="Akparov Z."/>
            <person name="Amiraslanov A."/>
            <person name="Hajiyeva S."/>
            <person name="Abbasov M."/>
            <person name="Kaur K."/>
            <person name="Hamwieh A."/>
            <person name="Solovyev V."/>
            <person name="Salamov A."/>
            <person name="Braich B."/>
            <person name="Kosarev P."/>
            <person name="Mahmoud A."/>
            <person name="Hajiyev E."/>
            <person name="Babayeva S."/>
            <person name="Izzatullayeva V."/>
            <person name="Mammadov A."/>
            <person name="Mammadov A."/>
            <person name="Sharifova S."/>
            <person name="Ojaghi J."/>
            <person name="Eynullazada K."/>
            <person name="Bayramov B."/>
            <person name="Abdulazimova A."/>
            <person name="Shahmuradov I."/>
        </authorList>
    </citation>
    <scope>NUCLEOTIDE SEQUENCE [LARGE SCALE GENOMIC DNA]</scope>
    <source>
        <strain evidence="4">cv. AG2017</strain>
        <tissue evidence="3">Leaf</tissue>
    </source>
</reference>
<feature type="compositionally biased region" description="Basic and acidic residues" evidence="1">
    <location>
        <begin position="181"/>
        <end position="207"/>
    </location>
</feature>
<evidence type="ECO:0000256" key="1">
    <source>
        <dbReference type="SAM" id="MobiDB-lite"/>
    </source>
</evidence>
<gene>
    <name evidence="3" type="ORF">CRG98_050278</name>
</gene>
<evidence type="ECO:0000313" key="4">
    <source>
        <dbReference type="Proteomes" id="UP000233551"/>
    </source>
</evidence>
<comment type="caution">
    <text evidence="3">The sequence shown here is derived from an EMBL/GenBank/DDBJ whole genome shotgun (WGS) entry which is preliminary data.</text>
</comment>
<feature type="domain" description="Retrotransposon gag" evidence="2">
    <location>
        <begin position="101"/>
        <end position="155"/>
    </location>
</feature>
<dbReference type="Pfam" id="PF03732">
    <property type="entry name" value="Retrotrans_gag"/>
    <property type="match status" value="1"/>
</dbReference>